<proteinExistence type="predicted"/>
<feature type="transmembrane region" description="Helical" evidence="1">
    <location>
        <begin position="66"/>
        <end position="90"/>
    </location>
</feature>
<protein>
    <submittedName>
        <fullName evidence="2">Uncharacterized protein</fullName>
    </submittedName>
</protein>
<keyword evidence="1" id="KW-0812">Transmembrane</keyword>
<dbReference type="AlphaFoldDB" id="A0A3B0WTL5"/>
<dbReference type="EMBL" id="UOFE01000036">
    <property type="protein sequence ID" value="VAW53997.1"/>
    <property type="molecule type" value="Genomic_DNA"/>
</dbReference>
<accession>A0A3B0WTL5</accession>
<name>A0A3B0WTL5_9ZZZZ</name>
<feature type="transmembrane region" description="Helical" evidence="1">
    <location>
        <begin position="5"/>
        <end position="22"/>
    </location>
</feature>
<gene>
    <name evidence="2" type="ORF">MNBD_GAMMA05-1631</name>
</gene>
<organism evidence="2">
    <name type="scientific">hydrothermal vent metagenome</name>
    <dbReference type="NCBI Taxonomy" id="652676"/>
    <lineage>
        <taxon>unclassified sequences</taxon>
        <taxon>metagenomes</taxon>
        <taxon>ecological metagenomes</taxon>
    </lineage>
</organism>
<keyword evidence="1" id="KW-1133">Transmembrane helix</keyword>
<sequence>MMFNFSIIVFVFVIGWTLWFLIDKHPASLGVIVPGELDTLLDNFQLAFDMLTDGYLRASYVFIWKAHYLVLSVITALLLSAIHGGFSNVLHRRNLRQLMWRKQSSLEEEGESKK</sequence>
<evidence type="ECO:0000313" key="2">
    <source>
        <dbReference type="EMBL" id="VAW53997.1"/>
    </source>
</evidence>
<evidence type="ECO:0000256" key="1">
    <source>
        <dbReference type="SAM" id="Phobius"/>
    </source>
</evidence>
<keyword evidence="1" id="KW-0472">Membrane</keyword>
<reference evidence="2" key="1">
    <citation type="submission" date="2018-06" db="EMBL/GenBank/DDBJ databases">
        <authorList>
            <person name="Zhirakovskaya E."/>
        </authorList>
    </citation>
    <scope>NUCLEOTIDE SEQUENCE</scope>
</reference>